<dbReference type="GeneTree" id="ENSGT00940000163873"/>
<sequence length="407" mass="45055">MNSAAMYPPVSGPAPNMFGSVPGYQGPTAGAAVYHPLSAPTANIFGSVPGYEAGAGGYIPPPMPMQPTAPLEPGSTPDNWSIPALSEDDARKAFQSFASSHCCYSSSPADNGVITKMEPFNTYRYRLETFTESRSTEWAHKPYEGETPDCNTQPAPQPWEIAATPPKLFTKQTQELRVPFTSSIKDCNTCLATGKVKCEDCKGNGYKSCTMCNGSGRRNEESCTQCEAAGKKKCSVCNGEGMKACDTCKGKRRLLAFIQVKVEWTNHVDDHIVEQNSGLKAEELRSANGKELFKNSQYLLYPLLGFPNPAISEASERLIKEHQSKYAQTSRILQQRQTVDLIPITKVAYKWKEAFHSYVVYGTNNQILRLERVTKIHTTEHNGRNLRNRGWILLSGQKRNKCVYRTA</sequence>
<evidence type="ECO:0000313" key="2">
    <source>
        <dbReference type="Proteomes" id="UP000261640"/>
    </source>
</evidence>
<keyword evidence="2" id="KW-1185">Reference proteome</keyword>
<reference evidence="1" key="1">
    <citation type="submission" date="2025-08" db="UniProtKB">
        <authorList>
            <consortium name="Ensembl"/>
        </authorList>
    </citation>
    <scope>IDENTIFICATION</scope>
</reference>
<protein>
    <submittedName>
        <fullName evidence="1">Protein SSUH2 homolog</fullName>
    </submittedName>
</protein>
<accession>A0A3Q3RID3</accession>
<dbReference type="PANTHER" id="PTHR48465:SF1">
    <property type="entry name" value="PROTEIN SSUH2 HOMOLOG"/>
    <property type="match status" value="1"/>
</dbReference>
<reference evidence="1" key="2">
    <citation type="submission" date="2025-09" db="UniProtKB">
        <authorList>
            <consortium name="Ensembl"/>
        </authorList>
    </citation>
    <scope>IDENTIFICATION</scope>
</reference>
<dbReference type="Proteomes" id="UP000261640">
    <property type="component" value="Unplaced"/>
</dbReference>
<dbReference type="AlphaFoldDB" id="A0A3Q3RID3"/>
<dbReference type="InterPro" id="IPR052789">
    <property type="entry name" value="SSUH2_homolog"/>
</dbReference>
<evidence type="ECO:0000313" key="1">
    <source>
        <dbReference type="Ensembl" id="ENSMAMP00000002415.2"/>
    </source>
</evidence>
<proteinExistence type="predicted"/>
<name>A0A3Q3RID3_9TELE</name>
<dbReference type="PANTHER" id="PTHR48465">
    <property type="entry name" value="PROTEIN SSUH2 HOMOLOG"/>
    <property type="match status" value="1"/>
</dbReference>
<dbReference type="InParanoid" id="A0A3Q3RID3"/>
<organism evidence="1 2">
    <name type="scientific">Mastacembelus armatus</name>
    <name type="common">zig-zag eel</name>
    <dbReference type="NCBI Taxonomy" id="205130"/>
    <lineage>
        <taxon>Eukaryota</taxon>
        <taxon>Metazoa</taxon>
        <taxon>Chordata</taxon>
        <taxon>Craniata</taxon>
        <taxon>Vertebrata</taxon>
        <taxon>Euteleostomi</taxon>
        <taxon>Actinopterygii</taxon>
        <taxon>Neopterygii</taxon>
        <taxon>Teleostei</taxon>
        <taxon>Neoteleostei</taxon>
        <taxon>Acanthomorphata</taxon>
        <taxon>Anabantaria</taxon>
        <taxon>Synbranchiformes</taxon>
        <taxon>Mastacembelidae</taxon>
        <taxon>Mastacembelus</taxon>
    </lineage>
</organism>
<dbReference type="Ensembl" id="ENSMAMT00000002463.2">
    <property type="protein sequence ID" value="ENSMAMP00000002415.2"/>
    <property type="gene ID" value="ENSMAMG00000001690.2"/>
</dbReference>